<feature type="compositionally biased region" description="Polar residues" evidence="1">
    <location>
        <begin position="180"/>
        <end position="193"/>
    </location>
</feature>
<evidence type="ECO:0000256" key="1">
    <source>
        <dbReference type="SAM" id="MobiDB-lite"/>
    </source>
</evidence>
<feature type="signal peptide" evidence="2">
    <location>
        <begin position="1"/>
        <end position="19"/>
    </location>
</feature>
<reference evidence="4" key="2">
    <citation type="submission" date="2015-09" db="EMBL/GenBank/DDBJ databases">
        <title>Draft genome sequence of a multidrug-resistant Chryseobacterium indologenes isolate from Malaysia.</title>
        <authorList>
            <person name="Yu C.Y."/>
            <person name="Ang G.Y."/>
            <person name="Chan K.-G."/>
        </authorList>
    </citation>
    <scope>NUCLEOTIDE SEQUENCE [LARGE SCALE GENOMIC DNA]</scope>
    <source>
        <strain evidence="4">CI_885</strain>
    </source>
</reference>
<comment type="caution">
    <text evidence="3">The sequence shown here is derived from an EMBL/GenBank/DDBJ whole genome shotgun (WGS) entry which is preliminary data.</text>
</comment>
<proteinExistence type="predicted"/>
<dbReference type="EMBL" id="LJOD01000004">
    <property type="protein sequence ID" value="KPE51583.1"/>
    <property type="molecule type" value="Genomic_DNA"/>
</dbReference>
<dbReference type="Gene3D" id="1.25.40.10">
    <property type="entry name" value="Tetratricopeptide repeat domain"/>
    <property type="match status" value="1"/>
</dbReference>
<gene>
    <name evidence="3" type="ORF">AOB46_07940</name>
</gene>
<protein>
    <recommendedName>
        <fullName evidence="5">Tetratricopeptide repeat protein</fullName>
    </recommendedName>
</protein>
<dbReference type="Proteomes" id="UP000037953">
    <property type="component" value="Unassembled WGS sequence"/>
</dbReference>
<feature type="chain" id="PRO_5005851817" description="Tetratricopeptide repeat protein" evidence="2">
    <location>
        <begin position="20"/>
        <end position="201"/>
    </location>
</feature>
<evidence type="ECO:0000313" key="3">
    <source>
        <dbReference type="EMBL" id="KPE51583.1"/>
    </source>
</evidence>
<dbReference type="RefSeq" id="WP_062698052.1">
    <property type="nucleotide sequence ID" value="NZ_LJOD01000004.1"/>
</dbReference>
<organism evidence="3 4">
    <name type="scientific">Chryseobacterium indologenes</name>
    <name type="common">Flavobacterium indologenes</name>
    <dbReference type="NCBI Taxonomy" id="253"/>
    <lineage>
        <taxon>Bacteria</taxon>
        <taxon>Pseudomonadati</taxon>
        <taxon>Bacteroidota</taxon>
        <taxon>Flavobacteriia</taxon>
        <taxon>Flavobacteriales</taxon>
        <taxon>Weeksellaceae</taxon>
        <taxon>Chryseobacterium group</taxon>
        <taxon>Chryseobacterium</taxon>
    </lineage>
</organism>
<dbReference type="OrthoDB" id="1250422at2"/>
<evidence type="ECO:0008006" key="5">
    <source>
        <dbReference type="Google" id="ProtNLM"/>
    </source>
</evidence>
<reference evidence="3 4" key="1">
    <citation type="journal article" date="2015" name="Genom Data">
        <title>Draft genome sequence of a multidrug-resistant Chryseobacterium indologenes isolate from Malaysia.</title>
        <authorList>
            <person name="Yu C.Y."/>
            <person name="Ang G.Y."/>
            <person name="Cheng H.J."/>
            <person name="Cheong Y.M."/>
            <person name="Yin W.F."/>
            <person name="Chan K.G."/>
        </authorList>
    </citation>
    <scope>NUCLEOTIDE SEQUENCE [LARGE SCALE GENOMIC DNA]</scope>
    <source>
        <strain evidence="3 4">CI_885</strain>
    </source>
</reference>
<feature type="region of interest" description="Disordered" evidence="1">
    <location>
        <begin position="180"/>
        <end position="201"/>
    </location>
</feature>
<keyword evidence="2" id="KW-0732">Signal</keyword>
<evidence type="ECO:0000256" key="2">
    <source>
        <dbReference type="SAM" id="SignalP"/>
    </source>
</evidence>
<dbReference type="PATRIC" id="fig|253.9.peg.3329"/>
<name>A0A0N0IWQ1_CHRID</name>
<evidence type="ECO:0000313" key="4">
    <source>
        <dbReference type="Proteomes" id="UP000037953"/>
    </source>
</evidence>
<accession>A0A0N0IWQ1</accession>
<sequence>MNKLLLILSFFMAGTWASAQTFSDQALQQSALKLNNAQSETDYDSLFKIFSEAKTSEKWQANYYAAATLYLKTAFLLANAPDKNLSESNELANKFAAQALASEKNNGEINTLLGLIHFQKFRIKTATDPQKELKTVTGYMKKAETVLKNSPRLTFLKAELAERSGNKTEAVKLLQKATAEFNTSNSSTGSPNWGRQLFEAK</sequence>
<dbReference type="AlphaFoldDB" id="A0A0N0IWQ1"/>
<dbReference type="InterPro" id="IPR011990">
    <property type="entry name" value="TPR-like_helical_dom_sf"/>
</dbReference>